<dbReference type="PANTHER" id="PTHR11017:SF385">
    <property type="entry name" value="DISEASE RESISTANCE PROTEIN (TIR-NBS-LRR CLASS)-RELATED"/>
    <property type="match status" value="1"/>
</dbReference>
<sequence>MGKTIIAKSVYDGIFEAFDGRSFLRGVGQKSRKPNGLVHLQEKLLSDLLLGEKINITSVTRGVDVLQKRLSCKKVLIVLDDIDNLDQLYALVGSRKWKFGNHINKVVTGLQDLKHIYRACVTWVKMLEDQLRRGCNTNAIQAQKICELKLAEEAEIG</sequence>
<reference evidence="1" key="2">
    <citation type="submission" date="2021-03" db="UniProtKB">
        <authorList>
            <consortium name="EnsemblPlants"/>
        </authorList>
    </citation>
    <scope>IDENTIFICATION</scope>
</reference>
<evidence type="ECO:0000313" key="1">
    <source>
        <dbReference type="EnsemblPlants" id="cds.evm.model.07.1013"/>
    </source>
</evidence>
<accession>A0A803Q0X3</accession>
<proteinExistence type="predicted"/>
<dbReference type="EMBL" id="UZAU01000654">
    <property type="status" value="NOT_ANNOTATED_CDS"/>
    <property type="molecule type" value="Genomic_DNA"/>
</dbReference>
<dbReference type="GO" id="GO:0006952">
    <property type="term" value="P:defense response"/>
    <property type="evidence" value="ECO:0007669"/>
    <property type="project" value="InterPro"/>
</dbReference>
<dbReference type="SUPFAM" id="SSF52540">
    <property type="entry name" value="P-loop containing nucleoside triphosphate hydrolases"/>
    <property type="match status" value="1"/>
</dbReference>
<reference evidence="1" key="1">
    <citation type="submission" date="2018-11" db="EMBL/GenBank/DDBJ databases">
        <authorList>
            <person name="Grassa J C."/>
        </authorList>
    </citation>
    <scope>NUCLEOTIDE SEQUENCE [LARGE SCALE GENOMIC DNA]</scope>
</reference>
<dbReference type="EnsemblPlants" id="evm.model.07.1013">
    <property type="protein sequence ID" value="cds.evm.model.07.1013"/>
    <property type="gene ID" value="evm.TU.07.1013"/>
</dbReference>
<dbReference type="Gene3D" id="3.40.50.300">
    <property type="entry name" value="P-loop containing nucleotide triphosphate hydrolases"/>
    <property type="match status" value="1"/>
</dbReference>
<keyword evidence="2" id="KW-1185">Reference proteome</keyword>
<dbReference type="InterPro" id="IPR027417">
    <property type="entry name" value="P-loop_NTPase"/>
</dbReference>
<dbReference type="PANTHER" id="PTHR11017">
    <property type="entry name" value="LEUCINE-RICH REPEAT-CONTAINING PROTEIN"/>
    <property type="match status" value="1"/>
</dbReference>
<dbReference type="Gramene" id="evm.model.07.1013">
    <property type="protein sequence ID" value="cds.evm.model.07.1013"/>
    <property type="gene ID" value="evm.TU.07.1013"/>
</dbReference>
<evidence type="ECO:0000313" key="2">
    <source>
        <dbReference type="Proteomes" id="UP000596661"/>
    </source>
</evidence>
<name>A0A803Q0X3_CANSA</name>
<dbReference type="InterPro" id="IPR044974">
    <property type="entry name" value="Disease_R_plants"/>
</dbReference>
<organism evidence="1 2">
    <name type="scientific">Cannabis sativa</name>
    <name type="common">Hemp</name>
    <name type="synonym">Marijuana</name>
    <dbReference type="NCBI Taxonomy" id="3483"/>
    <lineage>
        <taxon>Eukaryota</taxon>
        <taxon>Viridiplantae</taxon>
        <taxon>Streptophyta</taxon>
        <taxon>Embryophyta</taxon>
        <taxon>Tracheophyta</taxon>
        <taxon>Spermatophyta</taxon>
        <taxon>Magnoliopsida</taxon>
        <taxon>eudicotyledons</taxon>
        <taxon>Gunneridae</taxon>
        <taxon>Pentapetalae</taxon>
        <taxon>rosids</taxon>
        <taxon>fabids</taxon>
        <taxon>Rosales</taxon>
        <taxon>Cannabaceae</taxon>
        <taxon>Cannabis</taxon>
    </lineage>
</organism>
<dbReference type="Proteomes" id="UP000596661">
    <property type="component" value="Chromosome 7"/>
</dbReference>
<dbReference type="AlphaFoldDB" id="A0A803Q0X3"/>
<protein>
    <submittedName>
        <fullName evidence="1">Uncharacterized protein</fullName>
    </submittedName>
</protein>